<dbReference type="Proteomes" id="UP000887565">
    <property type="component" value="Unplaced"/>
</dbReference>
<protein>
    <submittedName>
        <fullName evidence="2">Uncharacterized protein</fullName>
    </submittedName>
</protein>
<dbReference type="GO" id="GO:0000785">
    <property type="term" value="C:chromatin"/>
    <property type="evidence" value="ECO:0007669"/>
    <property type="project" value="TreeGrafter"/>
</dbReference>
<name>A0A915I1Z2_ROMCU</name>
<dbReference type="GO" id="GO:0005634">
    <property type="term" value="C:nucleus"/>
    <property type="evidence" value="ECO:0007669"/>
    <property type="project" value="InterPro"/>
</dbReference>
<evidence type="ECO:0000313" key="1">
    <source>
        <dbReference type="Proteomes" id="UP000887565"/>
    </source>
</evidence>
<dbReference type="GO" id="GO:0006338">
    <property type="term" value="P:chromatin remodeling"/>
    <property type="evidence" value="ECO:0007669"/>
    <property type="project" value="TreeGrafter"/>
</dbReference>
<evidence type="ECO:0000313" key="2">
    <source>
        <dbReference type="WBParaSite" id="nRc.2.0.1.t07487-RA"/>
    </source>
</evidence>
<dbReference type="AlphaFoldDB" id="A0A915I1Z2"/>
<accession>A0A915I1Z2</accession>
<dbReference type="GO" id="GO:0000417">
    <property type="term" value="C:HIR complex"/>
    <property type="evidence" value="ECO:0007669"/>
    <property type="project" value="TreeGrafter"/>
</dbReference>
<dbReference type="GO" id="GO:0031491">
    <property type="term" value="F:nucleosome binding"/>
    <property type="evidence" value="ECO:0007669"/>
    <property type="project" value="TreeGrafter"/>
</dbReference>
<reference evidence="2" key="1">
    <citation type="submission" date="2022-11" db="UniProtKB">
        <authorList>
            <consortium name="WormBaseParasite"/>
        </authorList>
    </citation>
    <scope>IDENTIFICATION</scope>
</reference>
<dbReference type="GO" id="GO:0006351">
    <property type="term" value="P:DNA-templated transcription"/>
    <property type="evidence" value="ECO:0007669"/>
    <property type="project" value="InterPro"/>
</dbReference>
<sequence>FAISGISTHFLRLDWSPDGTSLTGVHSLNNGGPVAKIIQRNTWNYNNEFVGHRKAVTCTRFSPTMYEIVQNFENGSSKIR</sequence>
<proteinExistence type="predicted"/>
<dbReference type="PANTHER" id="PTHR13831">
    <property type="entry name" value="MEMBER OF THE HIR1 FAMILY OF WD-REPEAT PROTEINS"/>
    <property type="match status" value="1"/>
</dbReference>
<organism evidence="1 2">
    <name type="scientific">Romanomermis culicivorax</name>
    <name type="common">Nematode worm</name>
    <dbReference type="NCBI Taxonomy" id="13658"/>
    <lineage>
        <taxon>Eukaryota</taxon>
        <taxon>Metazoa</taxon>
        <taxon>Ecdysozoa</taxon>
        <taxon>Nematoda</taxon>
        <taxon>Enoplea</taxon>
        <taxon>Dorylaimia</taxon>
        <taxon>Mermithida</taxon>
        <taxon>Mermithoidea</taxon>
        <taxon>Mermithidae</taxon>
        <taxon>Romanomermis</taxon>
    </lineage>
</organism>
<dbReference type="WBParaSite" id="nRc.2.0.1.t07487-RA">
    <property type="protein sequence ID" value="nRc.2.0.1.t07487-RA"/>
    <property type="gene ID" value="nRc.2.0.1.g07487"/>
</dbReference>
<dbReference type="InterPro" id="IPR031120">
    <property type="entry name" value="HIR1-like"/>
</dbReference>
<keyword evidence="1" id="KW-1185">Reference proteome</keyword>
<dbReference type="PANTHER" id="PTHR13831:SF0">
    <property type="entry name" value="PROTEIN HIRA"/>
    <property type="match status" value="1"/>
</dbReference>